<dbReference type="Gene3D" id="2.120.10.30">
    <property type="entry name" value="TolB, C-terminal domain"/>
    <property type="match status" value="1"/>
</dbReference>
<reference evidence="3 4" key="1">
    <citation type="journal article" date="2011" name="Stand. Genomic Sci.">
        <title>Complete genome sequence of Parvibaculum lavamentivorans type strain (DS-1(T)).</title>
        <authorList>
            <person name="Schleheck D."/>
            <person name="Weiss M."/>
            <person name="Pitluck S."/>
            <person name="Bruce D."/>
            <person name="Land M.L."/>
            <person name="Han S."/>
            <person name="Saunders E."/>
            <person name="Tapia R."/>
            <person name="Detter C."/>
            <person name="Brettin T."/>
            <person name="Han J."/>
            <person name="Woyke T."/>
            <person name="Goodwin L."/>
            <person name="Pennacchio L."/>
            <person name="Nolan M."/>
            <person name="Cook A.M."/>
            <person name="Kjelleberg S."/>
            <person name="Thomas T."/>
        </authorList>
    </citation>
    <scope>NUCLEOTIDE SEQUENCE [LARGE SCALE GENOMIC DNA]</scope>
    <source>
        <strain evidence="4">DS-1 / DSM 13023 / NCIMB 13966</strain>
    </source>
</reference>
<dbReference type="EMBL" id="CP000774">
    <property type="protein sequence ID" value="ABS62781.1"/>
    <property type="molecule type" value="Genomic_DNA"/>
</dbReference>
<protein>
    <submittedName>
        <fullName evidence="3">Glucose sorbosone dehydrogenase</fullName>
    </submittedName>
</protein>
<evidence type="ECO:0000259" key="2">
    <source>
        <dbReference type="Pfam" id="PF07995"/>
    </source>
</evidence>
<dbReference type="HOGENOM" id="CLU_012253_1_1_5"/>
<feature type="signal peptide" evidence="1">
    <location>
        <begin position="1"/>
        <end position="29"/>
    </location>
</feature>
<dbReference type="Proteomes" id="UP000006377">
    <property type="component" value="Chromosome"/>
</dbReference>
<dbReference type="OrthoDB" id="9770043at2"/>
<keyword evidence="1" id="KW-0732">Signal</keyword>
<proteinExistence type="predicted"/>
<evidence type="ECO:0000256" key="1">
    <source>
        <dbReference type="SAM" id="SignalP"/>
    </source>
</evidence>
<feature type="domain" description="Glucose/Sorbosone dehydrogenase" evidence="2">
    <location>
        <begin position="45"/>
        <end position="372"/>
    </location>
</feature>
<dbReference type="InterPro" id="IPR012938">
    <property type="entry name" value="Glc/Sorbosone_DH"/>
</dbReference>
<keyword evidence="4" id="KW-1185">Reference proteome</keyword>
<evidence type="ECO:0000313" key="3">
    <source>
        <dbReference type="EMBL" id="ABS62781.1"/>
    </source>
</evidence>
<dbReference type="SUPFAM" id="SSF50952">
    <property type="entry name" value="Soluble quinoprotein glucose dehydrogenase"/>
    <property type="match status" value="1"/>
</dbReference>
<dbReference type="RefSeq" id="WP_012110046.1">
    <property type="nucleotide sequence ID" value="NC_009719.1"/>
</dbReference>
<dbReference type="InterPro" id="IPR011041">
    <property type="entry name" value="Quinoprot_gluc/sorb_DH_b-prop"/>
</dbReference>
<dbReference type="eggNOG" id="COG2133">
    <property type="taxonomic scope" value="Bacteria"/>
</dbReference>
<dbReference type="Pfam" id="PF07995">
    <property type="entry name" value="GSDH"/>
    <property type="match status" value="1"/>
</dbReference>
<dbReference type="InterPro" id="IPR011042">
    <property type="entry name" value="6-blade_b-propeller_TolB-like"/>
</dbReference>
<name>A7HS98_PARL1</name>
<evidence type="ECO:0000313" key="4">
    <source>
        <dbReference type="Proteomes" id="UP000006377"/>
    </source>
</evidence>
<dbReference type="KEGG" id="pla:Plav_1160"/>
<feature type="chain" id="PRO_5002710443" evidence="1">
    <location>
        <begin position="30"/>
        <end position="377"/>
    </location>
</feature>
<organism evidence="3 4">
    <name type="scientific">Parvibaculum lavamentivorans (strain DS-1 / DSM 13023 / NCIMB 13966)</name>
    <dbReference type="NCBI Taxonomy" id="402881"/>
    <lineage>
        <taxon>Bacteria</taxon>
        <taxon>Pseudomonadati</taxon>
        <taxon>Pseudomonadota</taxon>
        <taxon>Alphaproteobacteria</taxon>
        <taxon>Hyphomicrobiales</taxon>
        <taxon>Parvibaculaceae</taxon>
        <taxon>Parvibaculum</taxon>
    </lineage>
</organism>
<gene>
    <name evidence="3" type="ordered locus">Plav_1160</name>
</gene>
<accession>A7HS98</accession>
<sequence>MTNPARAMTTIAVTLLAALWAAGSAPVHAQEAAGSYEIVPIAEGLDHPWSLTFMPDGSILVVELSGNVRIIRGGVLSPDSVAGIPDVYFESQGGLFDLLLDPEFSTNGFVYLSYAHGTPGENRTRVARARFDGASLSDVEVIFDAEPAKNTPVHYGGRMLFLPDGTLLVTVGDGFDYREDAQRLDVDFGKVVRINRDGSVPEDNPFIGREGAKPEIWTLGHRNAQGIVYDNLSGRVYLHEHGPQGGDEINIIEPGKNYGWPVITYGLDYSGARISPYTEYEGMEQPLLHWTPSIAPAGFTLYRGSVFPEWDGDLFAGALAAKHLRRVDMENGQPVGQEELFGELGQRIREVRTGPDGYLYLVTDGENGSVLRVAPKE</sequence>
<dbReference type="PANTHER" id="PTHR19328">
    <property type="entry name" value="HEDGEHOG-INTERACTING PROTEIN"/>
    <property type="match status" value="1"/>
</dbReference>
<dbReference type="AlphaFoldDB" id="A7HS98"/>
<dbReference type="PANTHER" id="PTHR19328:SF75">
    <property type="entry name" value="ALDOSE SUGAR DEHYDROGENASE YLII"/>
    <property type="match status" value="1"/>
</dbReference>